<keyword evidence="2" id="KW-1185">Reference proteome</keyword>
<dbReference type="AlphaFoldDB" id="A0A0F5FNX5"/>
<dbReference type="EMBL" id="JZEX01000147">
    <property type="protein sequence ID" value="KKB10536.1"/>
    <property type="molecule type" value="Genomic_DNA"/>
</dbReference>
<dbReference type="Proteomes" id="UP000033632">
    <property type="component" value="Unassembled WGS sequence"/>
</dbReference>
<proteinExistence type="predicted"/>
<protein>
    <submittedName>
        <fullName evidence="1">Uncharacterized protein</fullName>
    </submittedName>
</protein>
<gene>
    <name evidence="1" type="ORF">VE25_17525</name>
</gene>
<dbReference type="OrthoDB" id="7431909at2"/>
<organism evidence="1 2">
    <name type="scientific">Devosia geojensis</name>
    <dbReference type="NCBI Taxonomy" id="443610"/>
    <lineage>
        <taxon>Bacteria</taxon>
        <taxon>Pseudomonadati</taxon>
        <taxon>Pseudomonadota</taxon>
        <taxon>Alphaproteobacteria</taxon>
        <taxon>Hyphomicrobiales</taxon>
        <taxon>Devosiaceae</taxon>
        <taxon>Devosia</taxon>
    </lineage>
</organism>
<dbReference type="STRING" id="443610.VE25_17525"/>
<dbReference type="PATRIC" id="fig|443610.3.peg.1805"/>
<reference evidence="1 2" key="1">
    <citation type="submission" date="2015-03" db="EMBL/GenBank/DDBJ databases">
        <authorList>
            <person name="Hassan Y.I."/>
            <person name="Lepp D."/>
            <person name="Li X.-Z."/>
            <person name="Zhou T."/>
        </authorList>
    </citation>
    <scope>NUCLEOTIDE SEQUENCE [LARGE SCALE GENOMIC DNA]</scope>
    <source>
        <strain evidence="1 2">BD-c194</strain>
    </source>
</reference>
<evidence type="ECO:0000313" key="1">
    <source>
        <dbReference type="EMBL" id="KKB10536.1"/>
    </source>
</evidence>
<comment type="caution">
    <text evidence="1">The sequence shown here is derived from an EMBL/GenBank/DDBJ whole genome shotgun (WGS) entry which is preliminary data.</text>
</comment>
<accession>A0A0F5FNX5</accession>
<evidence type="ECO:0000313" key="2">
    <source>
        <dbReference type="Proteomes" id="UP000033632"/>
    </source>
</evidence>
<sequence>MVLVALPASALALERAQLFVTQEEGFGRLVLSFPERDTLPAHKVWMDNGVLSIEFENDEVSVQMPAVDLALPEYVSIARVDPDLGGVRFALRRNLNFNSIEAGERLFIDLLPLSWQGLPPGLPQEVIDELAERARLAAIEAERRRKQRDVAELDPQAEVRIGRNPTFLRLHFNWSVDTTASYEQVEDQASIAFEWPVDVDLRDLAVDLPPELASLASEKTPDGAVVSLKLAEGVTPRFFENSPREFLLDIDLAGTALPQIAVEELAAEAETDSVEQAAAETSAEPATAMLRAEPLAPVTPFVTTQGNTVRVVFPFEEEVPAAVFRRGDSLWMLFDTGAAIAAPQDAARLDDVASTFEVTPAGDTQVVRIALARDRLATLGSEGRAWVLSLGDMVLAPTEPVTFERRLGASDLYEMTADMARPVRVHEFRDPQVGDTLRVVTAYPPARGITRTFDYVDFDALRSVHGLVVRPEHPGVEVRLEDRLAVISAEGGLTVSSLDQVRRETFFGRGETRAAFIDLRRPAQPDAGVLSQTREDLMRQAAQSEGEARETARFNLAQFYLANRFAHEALGVLRVLGADPSNDEELRKIRMAQAIGNTLAGRPREAIAILQSPLLSADVDSMLWRAIARAETSDFRGAREDARAAEPVLDSYPVWVQLRFKLSALRAAIETGDAEMAKRLFTGIDFAALDLGQVSLYHLLQGRLAELEGRPEEAIDIYGQVIAADIRPTRAEAVYRTLRLLDAAGNLDMNKATETLAAEAMLWRGDALEADMQKMLAELYFRDGAYRLGFETVRQASASFADNAAINAMHADAQKVFADLFLNGRADTLEPVDALGLYYDFRQLTPPGARGDEMIRNLARRLVQVDLLAQAAELLDYQLENRLKGVARSQLAADLAVIHLADRKPQQALRVLADTRLPEIGTTLARQRRVLEARALIEVGRQELALDMLSDMSGRDVSLMRIDAHWKAGRYAMAAEMLEAMYSGMELAAFNQAARMNVVKAAVGFVLAGDRFGVSRLRDKFVERMSVSPEWAMFDYVTATLEPSSNEFRQVAREIAAIDSLNAFLASYRDAYGADGALTPLEASQTQATVASR</sequence>
<name>A0A0F5FNX5_9HYPH</name>
<dbReference type="RefSeq" id="WP_046109948.1">
    <property type="nucleotide sequence ID" value="NZ_JZEX01000147.1"/>
</dbReference>